<evidence type="ECO:0000256" key="1">
    <source>
        <dbReference type="ARBA" id="ARBA00004167"/>
    </source>
</evidence>
<evidence type="ECO:0000256" key="5">
    <source>
        <dbReference type="ARBA" id="ARBA00023136"/>
    </source>
</evidence>
<dbReference type="GO" id="GO:0005886">
    <property type="term" value="C:plasma membrane"/>
    <property type="evidence" value="ECO:0007669"/>
    <property type="project" value="TreeGrafter"/>
</dbReference>
<evidence type="ECO:0000313" key="7">
    <source>
        <dbReference type="Proteomes" id="UP000749559"/>
    </source>
</evidence>
<dbReference type="PROSITE" id="PS51450">
    <property type="entry name" value="LRR"/>
    <property type="match status" value="2"/>
</dbReference>
<keyword evidence="7" id="KW-1185">Reference proteome</keyword>
<dbReference type="Gene3D" id="3.80.10.10">
    <property type="entry name" value="Ribonuclease Inhibitor"/>
    <property type="match status" value="2"/>
</dbReference>
<evidence type="ECO:0000256" key="2">
    <source>
        <dbReference type="ARBA" id="ARBA00022692"/>
    </source>
</evidence>
<dbReference type="Proteomes" id="UP000749559">
    <property type="component" value="Unassembled WGS sequence"/>
</dbReference>
<dbReference type="GO" id="GO:0007165">
    <property type="term" value="P:signal transduction"/>
    <property type="evidence" value="ECO:0007669"/>
    <property type="project" value="TreeGrafter"/>
</dbReference>
<keyword evidence="3" id="KW-0732">Signal</keyword>
<gene>
    <name evidence="6" type="ORF">OFUS_LOCUS1215</name>
</gene>
<evidence type="ECO:0000256" key="4">
    <source>
        <dbReference type="ARBA" id="ARBA00022989"/>
    </source>
</evidence>
<dbReference type="OrthoDB" id="10068119at2759"/>
<protein>
    <submittedName>
        <fullName evidence="6">Uncharacterized protein</fullName>
    </submittedName>
</protein>
<dbReference type="PANTHER" id="PTHR24365:SF541">
    <property type="entry name" value="PROTEIN TOLL-RELATED"/>
    <property type="match status" value="1"/>
</dbReference>
<dbReference type="PANTHER" id="PTHR24365">
    <property type="entry name" value="TOLL-LIKE RECEPTOR"/>
    <property type="match status" value="1"/>
</dbReference>
<keyword evidence="2" id="KW-0812">Transmembrane</keyword>
<proteinExistence type="predicted"/>
<dbReference type="AlphaFoldDB" id="A0A8J1U962"/>
<accession>A0A8J1U962</accession>
<name>A0A8J1U962_OWEFU</name>
<evidence type="ECO:0000313" key="6">
    <source>
        <dbReference type="EMBL" id="CAH1773643.1"/>
    </source>
</evidence>
<dbReference type="InterPro" id="IPR032675">
    <property type="entry name" value="LRR_dom_sf"/>
</dbReference>
<dbReference type="EMBL" id="CAIIXF020000001">
    <property type="protein sequence ID" value="CAH1773643.1"/>
    <property type="molecule type" value="Genomic_DNA"/>
</dbReference>
<dbReference type="InterPro" id="IPR001611">
    <property type="entry name" value="Leu-rich_rpt"/>
</dbReference>
<keyword evidence="4" id="KW-1133">Transmembrane helix</keyword>
<dbReference type="SUPFAM" id="SSF52058">
    <property type="entry name" value="L domain-like"/>
    <property type="match status" value="1"/>
</dbReference>
<sequence length="594" mass="67870">MISYQLMIAFLLISLLVHVYGNLISASRNALESKHKSSCQVCDCVGLTADCSSRNIASLPQELPRDITVLRLYNNCITHLPDGLLGQLYQNLEVLDIDLNKIAIFGNHTFTGLGNLQYLMIGHNPFKPERFHKLVYKPLENIHTIQVNGMGDESKLDSRIALFDAFEGLQNSTIEAIIYKQITLMPFVLENKHLRYFKHCHLKKMVLAEKGIFAIEPGFSHNVPQLEMIDLSSNILRGRFPGTNIFFDIYLMRYLRVVKIEGNSNVLFKRNNIIVPFSKKMSENEWAVPAGLVEVHLRQTTVDIAPYHLPFGVKLQHNNKIKIIEASASFVTTYIGGALKGLVNLERFVYSDNDCIFAPEFFTCETGYFESLQYLDLANNRAILHSSNSSSTIFKNCSKQRLIDVSYNDITDIDAKAFVDTTGLEILNLSGNKIKQIVIILTQLKSLRILNISNNHINTIEENKRKEIDELIKTSSRNLTIDIRHNPLICNCDSFKLIDWTQTHSDNIYKWQEVTCIHINGSEVAINDILLPGMKWDCWKAMIIPPVVSFGLVVLGSVLVICIYRRRYKIHYLALLIRALLRRHQQVDFQFDFD</sequence>
<comment type="caution">
    <text evidence="6">The sequence shown here is derived from an EMBL/GenBank/DDBJ whole genome shotgun (WGS) entry which is preliminary data.</text>
</comment>
<reference evidence="6" key="1">
    <citation type="submission" date="2022-03" db="EMBL/GenBank/DDBJ databases">
        <authorList>
            <person name="Martin C."/>
        </authorList>
    </citation>
    <scope>NUCLEOTIDE SEQUENCE</scope>
</reference>
<dbReference type="GO" id="GO:0038023">
    <property type="term" value="F:signaling receptor activity"/>
    <property type="evidence" value="ECO:0007669"/>
    <property type="project" value="TreeGrafter"/>
</dbReference>
<evidence type="ECO:0000256" key="3">
    <source>
        <dbReference type="ARBA" id="ARBA00022729"/>
    </source>
</evidence>
<comment type="subcellular location">
    <subcellularLocation>
        <location evidence="1">Membrane</location>
        <topology evidence="1">Single-pass membrane protein</topology>
    </subcellularLocation>
</comment>
<keyword evidence="5" id="KW-0472">Membrane</keyword>
<dbReference type="Pfam" id="PF13855">
    <property type="entry name" value="LRR_8"/>
    <property type="match status" value="2"/>
</dbReference>
<organism evidence="6 7">
    <name type="scientific">Owenia fusiformis</name>
    <name type="common">Polychaete worm</name>
    <dbReference type="NCBI Taxonomy" id="6347"/>
    <lineage>
        <taxon>Eukaryota</taxon>
        <taxon>Metazoa</taxon>
        <taxon>Spiralia</taxon>
        <taxon>Lophotrochozoa</taxon>
        <taxon>Annelida</taxon>
        <taxon>Polychaeta</taxon>
        <taxon>Sedentaria</taxon>
        <taxon>Canalipalpata</taxon>
        <taxon>Sabellida</taxon>
        <taxon>Oweniida</taxon>
        <taxon>Oweniidae</taxon>
        <taxon>Owenia</taxon>
    </lineage>
</organism>